<reference evidence="2" key="1">
    <citation type="submission" date="2022-02" db="EMBL/GenBank/DDBJ databases">
        <title>Vibrio sp. nov, a new bacterium isolated from seawater.</title>
        <authorList>
            <person name="Yuan Y."/>
        </authorList>
    </citation>
    <scope>NUCLEOTIDE SEQUENCE</scope>
    <source>
        <strain evidence="2">ZSDZ65</strain>
    </source>
</reference>
<protein>
    <submittedName>
        <fullName evidence="2">Uncharacterized protein</fullName>
    </submittedName>
</protein>
<accession>A0A9X3HXR4</accession>
<comment type="caution">
    <text evidence="2">The sequence shown here is derived from an EMBL/GenBank/DDBJ whole genome shotgun (WGS) entry which is preliminary data.</text>
</comment>
<dbReference type="AlphaFoldDB" id="A0A9X3HXR4"/>
<organism evidence="2 3">
    <name type="scientific">Vibrio qingdaonensis</name>
    <dbReference type="NCBI Taxonomy" id="2829491"/>
    <lineage>
        <taxon>Bacteria</taxon>
        <taxon>Pseudomonadati</taxon>
        <taxon>Pseudomonadota</taxon>
        <taxon>Gammaproteobacteria</taxon>
        <taxon>Vibrionales</taxon>
        <taxon>Vibrionaceae</taxon>
        <taxon>Vibrio</taxon>
    </lineage>
</organism>
<dbReference type="Proteomes" id="UP001155587">
    <property type="component" value="Unassembled WGS sequence"/>
</dbReference>
<dbReference type="RefSeq" id="WP_265676561.1">
    <property type="nucleotide sequence ID" value="NZ_JAKRRY010000029.1"/>
</dbReference>
<dbReference type="EMBL" id="JAKRRY010000029">
    <property type="protein sequence ID" value="MCW8348005.1"/>
    <property type="molecule type" value="Genomic_DNA"/>
</dbReference>
<gene>
    <name evidence="2" type="ORF">MD535_18615</name>
</gene>
<sequence length="611" mass="66863">MFKKILTVAALLSLAGCGNDSSDKPNPPPVIPPPPSEGHPPNIGDQYTNVIELDIAPLAGLEGQELVQGIEDQLNNGLTARSGLFNVTPKWGMTTAGDWDELNLNVIQRDNGEYVFETTIAPQAVGIPSASNAVKNGFSFLVEMPNGLVKEAVLAYNYQLSTPLGYGGDGSRTPDYLFLGGFTSGDPLVENKPLTNGKGFTYKLSTDRYIYMNTRFGDAKDNLFFNKALSQDGERFRIQHGQWNLVQFDLTANSFTPEGLPVEDGSLAMHYNAKEAIPTDGSTGFYPVTERVMIDELHNYQLAGLMEFYRHYKHSADQPEDLLEQTLQIKDITFAWTDESVELPEQPPVNPDPTPDNVCSDQGFTHSRIVDLTGLEGSDHQKIMDAISSQLGDIKHGAALFSVDRNNISVVTLGDEPALKVTYAAGAVGQDNTENGTSLLVNFPASASISSACIAYDVQYEKDVHASQNNDLVILPSLYLTDTTTNTVLAEHNYVINHNKRLGTKFNASFLTWFDGSTKYWAPNRWSSISQTLNFDEHSGQGTLDSLLNNDTHFKPINGVEFNQVAYPLVTGDAIGNVGAVASFNSYRPDAARSGVENQAFYFKNIAIGWK</sequence>
<name>A0A9X3HXR4_9VIBR</name>
<keyword evidence="3" id="KW-1185">Reference proteome</keyword>
<evidence type="ECO:0000313" key="2">
    <source>
        <dbReference type="EMBL" id="MCW8348005.1"/>
    </source>
</evidence>
<proteinExistence type="predicted"/>
<evidence type="ECO:0000313" key="3">
    <source>
        <dbReference type="Proteomes" id="UP001155587"/>
    </source>
</evidence>
<feature type="compositionally biased region" description="Pro residues" evidence="1">
    <location>
        <begin position="25"/>
        <end position="38"/>
    </location>
</feature>
<feature type="region of interest" description="Disordered" evidence="1">
    <location>
        <begin position="18"/>
        <end position="43"/>
    </location>
</feature>
<dbReference type="PROSITE" id="PS51257">
    <property type="entry name" value="PROKAR_LIPOPROTEIN"/>
    <property type="match status" value="1"/>
</dbReference>
<evidence type="ECO:0000256" key="1">
    <source>
        <dbReference type="SAM" id="MobiDB-lite"/>
    </source>
</evidence>